<evidence type="ECO:0000256" key="2">
    <source>
        <dbReference type="ARBA" id="ARBA00023043"/>
    </source>
</evidence>
<dbReference type="Pfam" id="PF12796">
    <property type="entry name" value="Ank_2"/>
    <property type="match status" value="1"/>
</dbReference>
<dbReference type="SUPFAM" id="SSF54160">
    <property type="entry name" value="Chromo domain-like"/>
    <property type="match status" value="2"/>
</dbReference>
<dbReference type="PROSITE" id="PS50088">
    <property type="entry name" value="ANK_REPEAT"/>
    <property type="match status" value="2"/>
</dbReference>
<dbReference type="PROSITE" id="PS50013">
    <property type="entry name" value="CHROMO_2"/>
    <property type="match status" value="1"/>
</dbReference>
<reference evidence="6" key="1">
    <citation type="submission" date="2025-08" db="UniProtKB">
        <authorList>
            <consortium name="RefSeq"/>
        </authorList>
    </citation>
    <scope>IDENTIFICATION</scope>
    <source>
        <tissue evidence="6">Young leaves</tissue>
    </source>
</reference>
<dbReference type="PANTHER" id="PTHR24189">
    <property type="entry name" value="MYOTROPHIN"/>
    <property type="match status" value="1"/>
</dbReference>
<dbReference type="PROSITE" id="PS50297">
    <property type="entry name" value="ANK_REP_REGION"/>
    <property type="match status" value="1"/>
</dbReference>
<evidence type="ECO:0000256" key="1">
    <source>
        <dbReference type="ARBA" id="ARBA00022737"/>
    </source>
</evidence>
<feature type="repeat" description="ANK" evidence="3">
    <location>
        <begin position="134"/>
        <end position="166"/>
    </location>
</feature>
<dbReference type="InterPro" id="IPR050745">
    <property type="entry name" value="Multifunctional_regulatory"/>
</dbReference>
<dbReference type="KEGG" id="cmax:111468257"/>
<dbReference type="InterPro" id="IPR036770">
    <property type="entry name" value="Ankyrin_rpt-contain_sf"/>
</dbReference>
<keyword evidence="1" id="KW-0677">Repeat</keyword>
<gene>
    <name evidence="6" type="primary">LOC111468257</name>
</gene>
<evidence type="ECO:0000256" key="3">
    <source>
        <dbReference type="PROSITE-ProRule" id="PRU00023"/>
    </source>
</evidence>
<dbReference type="Gene3D" id="2.40.50.40">
    <property type="match status" value="2"/>
</dbReference>
<organism evidence="5 6">
    <name type="scientific">Cucurbita maxima</name>
    <name type="common">Pumpkin</name>
    <name type="synonym">Winter squash</name>
    <dbReference type="NCBI Taxonomy" id="3661"/>
    <lineage>
        <taxon>Eukaryota</taxon>
        <taxon>Viridiplantae</taxon>
        <taxon>Streptophyta</taxon>
        <taxon>Embryophyta</taxon>
        <taxon>Tracheophyta</taxon>
        <taxon>Spermatophyta</taxon>
        <taxon>Magnoliopsida</taxon>
        <taxon>eudicotyledons</taxon>
        <taxon>Gunneridae</taxon>
        <taxon>Pentapetalae</taxon>
        <taxon>rosids</taxon>
        <taxon>fabids</taxon>
        <taxon>Cucurbitales</taxon>
        <taxon>Cucurbitaceae</taxon>
        <taxon>Cucurbiteae</taxon>
        <taxon>Cucurbita</taxon>
    </lineage>
</organism>
<proteinExistence type="predicted"/>
<dbReference type="PANTHER" id="PTHR24189:SF50">
    <property type="entry name" value="ANKYRIN REPEAT AND SOCS BOX PROTEIN 2"/>
    <property type="match status" value="1"/>
</dbReference>
<dbReference type="RefSeq" id="XP_022969184.1">
    <property type="nucleotide sequence ID" value="XM_023113416.1"/>
</dbReference>
<evidence type="ECO:0000313" key="5">
    <source>
        <dbReference type="Proteomes" id="UP000504608"/>
    </source>
</evidence>
<sequence>MDDQSLCPKQPLPSPSRIPHLNLRRNFKCFTHYALQTNKHHAQRTHKPEDNESHGEVDAIIGSRARSDAAGMEYLIKWKDGYSPTWVASNFIAKHIVADYEAPWWTAAKKANESALKSLIDAADGRDFDSVDGDGRTALLFVAGLGSEPCVRMLAEAGVNLDHRDYCGGFTALHMAAGYVKPGTVELLVDLGADPEVEDNKGRTPLGLAKGILKATPKVHFVRRVGLERVIGAVEKVCFEYAEVERLLGRRGMGEDLEYLVKWKDGEDNEWVNVGLISAELVADFEAALEYAVAEAVVEKRLREWGR</sequence>
<dbReference type="SMART" id="SM00248">
    <property type="entry name" value="ANK"/>
    <property type="match status" value="3"/>
</dbReference>
<dbReference type="Proteomes" id="UP000504608">
    <property type="component" value="Unplaced"/>
</dbReference>
<keyword evidence="2 3" id="KW-0040">ANK repeat</keyword>
<accession>A0A6J1I1V3</accession>
<dbReference type="InterPro" id="IPR016197">
    <property type="entry name" value="Chromo-like_dom_sf"/>
</dbReference>
<evidence type="ECO:0000313" key="6">
    <source>
        <dbReference type="RefSeq" id="XP_022969184.1"/>
    </source>
</evidence>
<dbReference type="Gene3D" id="1.25.40.20">
    <property type="entry name" value="Ankyrin repeat-containing domain"/>
    <property type="match status" value="1"/>
</dbReference>
<dbReference type="GeneID" id="111468257"/>
<dbReference type="InterPro" id="IPR002110">
    <property type="entry name" value="Ankyrin_rpt"/>
</dbReference>
<dbReference type="SUPFAM" id="SSF48403">
    <property type="entry name" value="Ankyrin repeat"/>
    <property type="match status" value="1"/>
</dbReference>
<dbReference type="AlphaFoldDB" id="A0A6J1I1V3"/>
<feature type="repeat" description="ANK" evidence="3">
    <location>
        <begin position="168"/>
        <end position="200"/>
    </location>
</feature>
<dbReference type="SMART" id="SM00298">
    <property type="entry name" value="CHROMO"/>
    <property type="match status" value="2"/>
</dbReference>
<protein>
    <submittedName>
        <fullName evidence="6">Signal recognition particle 43 kDa protein, chloroplastic-like</fullName>
    </submittedName>
</protein>
<name>A0A6J1I1V3_CUCMA</name>
<feature type="domain" description="Chromo" evidence="4">
    <location>
        <begin position="242"/>
        <end position="307"/>
    </location>
</feature>
<keyword evidence="5" id="KW-1185">Reference proteome</keyword>
<evidence type="ECO:0000259" key="4">
    <source>
        <dbReference type="PROSITE" id="PS50013"/>
    </source>
</evidence>
<dbReference type="OrthoDB" id="341259at2759"/>
<dbReference type="InterPro" id="IPR000953">
    <property type="entry name" value="Chromo/chromo_shadow_dom"/>
</dbReference>